<evidence type="ECO:0000313" key="2">
    <source>
        <dbReference type="Proteomes" id="UP000245802"/>
    </source>
</evidence>
<dbReference type="KEGG" id="gog:C1280_29250"/>
<dbReference type="RefSeq" id="WP_010050078.1">
    <property type="nucleotide sequence ID" value="NZ_CP025958.1"/>
</dbReference>
<protein>
    <submittedName>
        <fullName evidence="1">Uncharacterized protein</fullName>
    </submittedName>
</protein>
<gene>
    <name evidence="1" type="ORF">C1280_29250</name>
</gene>
<keyword evidence="2" id="KW-1185">Reference proteome</keyword>
<dbReference type="Proteomes" id="UP000245802">
    <property type="component" value="Chromosome"/>
</dbReference>
<proteinExistence type="predicted"/>
<evidence type="ECO:0000313" key="1">
    <source>
        <dbReference type="EMBL" id="AWM40668.1"/>
    </source>
</evidence>
<reference evidence="1 2" key="1">
    <citation type="submission" date="2018-01" db="EMBL/GenBank/DDBJ databases">
        <title>G. obscuriglobus.</title>
        <authorList>
            <person name="Franke J."/>
            <person name="Blomberg W."/>
            <person name="Selmecki A."/>
        </authorList>
    </citation>
    <scope>NUCLEOTIDE SEQUENCE [LARGE SCALE GENOMIC DNA]</scope>
    <source>
        <strain evidence="1 2">DSM 5831</strain>
    </source>
</reference>
<dbReference type="AlphaFoldDB" id="A0A2Z3H4H7"/>
<name>A0A2Z3H4H7_9BACT</name>
<sequence length="169" mass="19005">MNPEWRTGTVLALCRRMLDTREFDALPILADALQDAGCTDPEILTSCQDGTLSRARAERLVNLMYSDETAAAVRWLEQFVRDINYNDYKDENDEVGTPSDTNPHTYEYAIEAGRSGLEEGDMYFGSDAGADFFLESDDNMRTFFRNWSLVTGVPVSDEDQGDIDVRCGC</sequence>
<accession>A0A2Z3H4H7</accession>
<dbReference type="EMBL" id="CP025958">
    <property type="protein sequence ID" value="AWM40668.1"/>
    <property type="molecule type" value="Genomic_DNA"/>
</dbReference>
<organism evidence="1 2">
    <name type="scientific">Gemmata obscuriglobus</name>
    <dbReference type="NCBI Taxonomy" id="114"/>
    <lineage>
        <taxon>Bacteria</taxon>
        <taxon>Pseudomonadati</taxon>
        <taxon>Planctomycetota</taxon>
        <taxon>Planctomycetia</taxon>
        <taxon>Gemmatales</taxon>
        <taxon>Gemmataceae</taxon>
        <taxon>Gemmata</taxon>
    </lineage>
</organism>
<dbReference type="OrthoDB" id="9780310at2"/>